<dbReference type="InterPro" id="IPR009056">
    <property type="entry name" value="Cyt_c-like_dom"/>
</dbReference>
<evidence type="ECO:0000259" key="8">
    <source>
        <dbReference type="PROSITE" id="PS51007"/>
    </source>
</evidence>
<dbReference type="eggNOG" id="COG3245">
    <property type="taxonomic scope" value="Bacteria"/>
</dbReference>
<keyword evidence="7" id="KW-1133">Transmembrane helix</keyword>
<keyword evidence="3 6" id="KW-0479">Metal-binding</keyword>
<comment type="caution">
    <text evidence="9">The sequence shown here is derived from an EMBL/GenBank/DDBJ whole genome shotgun (WGS) entry which is preliminary data.</text>
</comment>
<dbReference type="Pfam" id="PF13442">
    <property type="entry name" value="Cytochrome_CBB3"/>
    <property type="match status" value="1"/>
</dbReference>
<keyword evidence="5 6" id="KW-0408">Iron</keyword>
<dbReference type="RefSeq" id="WP_009726678.1">
    <property type="nucleotide sequence ID" value="NZ_APHR01000042.1"/>
</dbReference>
<dbReference type="PRINTS" id="PR00607">
    <property type="entry name" value="CYTCHROMECIE"/>
</dbReference>
<dbReference type="AlphaFoldDB" id="M7PQT3"/>
<dbReference type="GO" id="GO:0005506">
    <property type="term" value="F:iron ion binding"/>
    <property type="evidence" value="ECO:0007669"/>
    <property type="project" value="InterPro"/>
</dbReference>
<evidence type="ECO:0000313" key="10">
    <source>
        <dbReference type="Proteomes" id="UP000012019"/>
    </source>
</evidence>
<dbReference type="OrthoDB" id="9814708at2"/>
<name>M7PQT3_9GAMM</name>
<keyword evidence="2 6" id="KW-0349">Heme</keyword>
<keyword evidence="4" id="KW-0249">Electron transport</keyword>
<evidence type="ECO:0000256" key="5">
    <source>
        <dbReference type="ARBA" id="ARBA00023004"/>
    </source>
</evidence>
<evidence type="ECO:0000256" key="6">
    <source>
        <dbReference type="PROSITE-ProRule" id="PRU00433"/>
    </source>
</evidence>
<dbReference type="InterPro" id="IPR002323">
    <property type="entry name" value="Cyt_CIE"/>
</dbReference>
<evidence type="ECO:0000256" key="7">
    <source>
        <dbReference type="SAM" id="Phobius"/>
    </source>
</evidence>
<evidence type="ECO:0000256" key="1">
    <source>
        <dbReference type="ARBA" id="ARBA00022448"/>
    </source>
</evidence>
<proteinExistence type="predicted"/>
<keyword evidence="1" id="KW-0813">Transport</keyword>
<evidence type="ECO:0000256" key="2">
    <source>
        <dbReference type="ARBA" id="ARBA00022617"/>
    </source>
</evidence>
<keyword evidence="10" id="KW-1185">Reference proteome</keyword>
<dbReference type="EMBL" id="APHR01000042">
    <property type="protein sequence ID" value="EMR12774.1"/>
    <property type="molecule type" value="Genomic_DNA"/>
</dbReference>
<accession>M7PQT3</accession>
<dbReference type="GO" id="GO:0009055">
    <property type="term" value="F:electron transfer activity"/>
    <property type="evidence" value="ECO:0007669"/>
    <property type="project" value="InterPro"/>
</dbReference>
<dbReference type="Proteomes" id="UP000012019">
    <property type="component" value="Unassembled WGS sequence"/>
</dbReference>
<evidence type="ECO:0000313" key="9">
    <source>
        <dbReference type="EMBL" id="EMR12774.1"/>
    </source>
</evidence>
<dbReference type="PATRIC" id="fig|1286106.3.peg.1711"/>
<dbReference type="Gene3D" id="1.10.760.10">
    <property type="entry name" value="Cytochrome c-like domain"/>
    <property type="match status" value="1"/>
</dbReference>
<reference evidence="9 10" key="1">
    <citation type="journal article" date="2013" name="Genome Announc.">
        <title>Draft Genome Sequence of Methylophaga lonarensis MPLT, a Haloalkaliphilic (Non-Methane-Utilizing) Methylotroph.</title>
        <authorList>
            <person name="Shetty S.A."/>
            <person name="Marathe N.P."/>
            <person name="Munot H."/>
            <person name="Antony C.P."/>
            <person name="Dhotre D.P."/>
            <person name="Murrell J.C."/>
            <person name="Shouche Y.S."/>
        </authorList>
    </citation>
    <scope>NUCLEOTIDE SEQUENCE [LARGE SCALE GENOMIC DNA]</scope>
    <source>
        <strain evidence="9 10">MPL</strain>
    </source>
</reference>
<dbReference type="PROSITE" id="PS51007">
    <property type="entry name" value="CYTC"/>
    <property type="match status" value="1"/>
</dbReference>
<keyword evidence="7" id="KW-0472">Membrane</keyword>
<dbReference type="PANTHER" id="PTHR40942">
    <property type="match status" value="1"/>
</dbReference>
<dbReference type="SUPFAM" id="SSF46626">
    <property type="entry name" value="Cytochrome c"/>
    <property type="match status" value="1"/>
</dbReference>
<dbReference type="PANTHER" id="PTHR40942:SF4">
    <property type="entry name" value="CYTOCHROME C5"/>
    <property type="match status" value="1"/>
</dbReference>
<dbReference type="STRING" id="1286106.MPL1_08514"/>
<evidence type="ECO:0000256" key="3">
    <source>
        <dbReference type="ARBA" id="ARBA00022723"/>
    </source>
</evidence>
<organism evidence="9 10">
    <name type="scientific">Methylophaga lonarensis MPL</name>
    <dbReference type="NCBI Taxonomy" id="1286106"/>
    <lineage>
        <taxon>Bacteria</taxon>
        <taxon>Pseudomonadati</taxon>
        <taxon>Pseudomonadota</taxon>
        <taxon>Gammaproteobacteria</taxon>
        <taxon>Thiotrichales</taxon>
        <taxon>Piscirickettsiaceae</taxon>
        <taxon>Methylophaga</taxon>
    </lineage>
</organism>
<dbReference type="GO" id="GO:0020037">
    <property type="term" value="F:heme binding"/>
    <property type="evidence" value="ECO:0007669"/>
    <property type="project" value="InterPro"/>
</dbReference>
<feature type="domain" description="Cytochrome c" evidence="8">
    <location>
        <begin position="75"/>
        <end position="155"/>
    </location>
</feature>
<evidence type="ECO:0000256" key="4">
    <source>
        <dbReference type="ARBA" id="ARBA00022982"/>
    </source>
</evidence>
<keyword evidence="7" id="KW-0812">Transmembrane</keyword>
<sequence>MANNSSGKFFIGSIVIFFIIAGVVAVVLNNMKALADNALPPESMEEQAIAERLQPVAQVHVGEAPVAEEAPADDMQVNRGQQIVESVCAVCHATGMMDSPRTNKASDWAPRLEQGIETVYANAINGINMMPARGGRPDLSDDEVKAAVDYMISDLK</sequence>
<protein>
    <submittedName>
        <fullName evidence="9">Cytochrome c family protein</fullName>
    </submittedName>
</protein>
<dbReference type="InterPro" id="IPR036909">
    <property type="entry name" value="Cyt_c-like_dom_sf"/>
</dbReference>
<feature type="transmembrane region" description="Helical" evidence="7">
    <location>
        <begin position="6"/>
        <end position="28"/>
    </location>
</feature>
<gene>
    <name evidence="9" type="ORF">MPL1_08514</name>
</gene>